<evidence type="ECO:0000313" key="3">
    <source>
        <dbReference type="Proteomes" id="UP001346869"/>
    </source>
</evidence>
<reference evidence="2 3" key="1">
    <citation type="journal article" date="2023" name="Genes (Basel)">
        <title>Chromosome-Level Genome Assembly and Circadian Gene Repertoire of the Patagonia Blennie Eleginops maclovinus-The Closest Ancestral Proxy of Antarctic Cryonotothenioids.</title>
        <authorList>
            <person name="Cheng C.C."/>
            <person name="Rivera-Colon A.G."/>
            <person name="Minhas B.F."/>
            <person name="Wilson L."/>
            <person name="Rayamajhi N."/>
            <person name="Vargas-Chacoff L."/>
            <person name="Catchen J.M."/>
        </authorList>
    </citation>
    <scope>NUCLEOTIDE SEQUENCE [LARGE SCALE GENOMIC DNA]</scope>
    <source>
        <strain evidence="2">JMC-PN-2008</strain>
    </source>
</reference>
<keyword evidence="3" id="KW-1185">Reference proteome</keyword>
<gene>
    <name evidence="2" type="ORF">PBY51_008992</name>
</gene>
<evidence type="ECO:0000256" key="1">
    <source>
        <dbReference type="SAM" id="MobiDB-lite"/>
    </source>
</evidence>
<accession>A0AAN8ABX1</accession>
<proteinExistence type="predicted"/>
<feature type="region of interest" description="Disordered" evidence="1">
    <location>
        <begin position="1"/>
        <end position="31"/>
    </location>
</feature>
<organism evidence="2 3">
    <name type="scientific">Eleginops maclovinus</name>
    <name type="common">Patagonian blennie</name>
    <name type="synonym">Eleginus maclovinus</name>
    <dbReference type="NCBI Taxonomy" id="56733"/>
    <lineage>
        <taxon>Eukaryota</taxon>
        <taxon>Metazoa</taxon>
        <taxon>Chordata</taxon>
        <taxon>Craniata</taxon>
        <taxon>Vertebrata</taxon>
        <taxon>Euteleostomi</taxon>
        <taxon>Actinopterygii</taxon>
        <taxon>Neopterygii</taxon>
        <taxon>Teleostei</taxon>
        <taxon>Neoteleostei</taxon>
        <taxon>Acanthomorphata</taxon>
        <taxon>Eupercaria</taxon>
        <taxon>Perciformes</taxon>
        <taxon>Notothenioidei</taxon>
        <taxon>Eleginopidae</taxon>
        <taxon>Eleginops</taxon>
    </lineage>
</organism>
<comment type="caution">
    <text evidence="2">The sequence shown here is derived from an EMBL/GenBank/DDBJ whole genome shotgun (WGS) entry which is preliminary data.</text>
</comment>
<name>A0AAN8ABX1_ELEMC</name>
<protein>
    <submittedName>
        <fullName evidence="2">Uncharacterized protein</fullName>
    </submittedName>
</protein>
<dbReference type="AlphaFoldDB" id="A0AAN8ABX1"/>
<evidence type="ECO:0000313" key="2">
    <source>
        <dbReference type="EMBL" id="KAK5849342.1"/>
    </source>
</evidence>
<dbReference type="EMBL" id="JAUZQC010000024">
    <property type="protein sequence ID" value="KAK5849342.1"/>
    <property type="molecule type" value="Genomic_DNA"/>
</dbReference>
<reference evidence="2 3" key="2">
    <citation type="journal article" date="2023" name="Mol. Biol. Evol.">
        <title>Genomics of Secondarily Temperate Adaptation in the Only Non-Antarctic Icefish.</title>
        <authorList>
            <person name="Rivera-Colon A.G."/>
            <person name="Rayamajhi N."/>
            <person name="Minhas B.F."/>
            <person name="Madrigal G."/>
            <person name="Bilyk K.T."/>
            <person name="Yoon V."/>
            <person name="Hune M."/>
            <person name="Gregory S."/>
            <person name="Cheng C.H.C."/>
            <person name="Catchen J.M."/>
        </authorList>
    </citation>
    <scope>NUCLEOTIDE SEQUENCE [LARGE SCALE GENOMIC DNA]</scope>
    <source>
        <strain evidence="2">JMC-PN-2008</strain>
    </source>
</reference>
<sequence>MRKTRKKTTESPKNHSLCLTTETQPLTPPSDHEVCTKTMHIEAFLPWRSRCPAGAAVLQEPLSCRSV</sequence>
<dbReference type="Proteomes" id="UP001346869">
    <property type="component" value="Unassembled WGS sequence"/>
</dbReference>